<keyword evidence="1" id="KW-1133">Transmembrane helix</keyword>
<sequence>MSRTFIINVTVGVLLSFAIMWYLLTRSNPSYSLAIVGSVIATICAGTAIAEVITGAFQDKGKIN</sequence>
<comment type="caution">
    <text evidence="2">The sequence shown here is derived from an EMBL/GenBank/DDBJ whole genome shotgun (WGS) entry which is preliminary data.</text>
</comment>
<organism evidence="2 3">
    <name type="scientific">Bombilactobacillus bombi</name>
    <dbReference type="NCBI Taxonomy" id="1303590"/>
    <lineage>
        <taxon>Bacteria</taxon>
        <taxon>Bacillati</taxon>
        <taxon>Bacillota</taxon>
        <taxon>Bacilli</taxon>
        <taxon>Lactobacillales</taxon>
        <taxon>Lactobacillaceae</taxon>
        <taxon>Bombilactobacillus</taxon>
    </lineage>
</organism>
<accession>A0A417Z360</accession>
<dbReference type="AlphaFoldDB" id="A0A417Z360"/>
<gene>
    <name evidence="2" type="ORF">DS832_08315</name>
</gene>
<proteinExistence type="predicted"/>
<feature type="transmembrane region" description="Helical" evidence="1">
    <location>
        <begin position="5"/>
        <end position="24"/>
    </location>
</feature>
<dbReference type="EMBL" id="QOCS01000022">
    <property type="protein sequence ID" value="RHW45108.1"/>
    <property type="molecule type" value="Genomic_DNA"/>
</dbReference>
<keyword evidence="1" id="KW-0472">Membrane</keyword>
<evidence type="ECO:0000256" key="1">
    <source>
        <dbReference type="SAM" id="Phobius"/>
    </source>
</evidence>
<reference evidence="2 3" key="1">
    <citation type="submission" date="2018-07" db="EMBL/GenBank/DDBJ databases">
        <title>Genome sequences of six Lactobacillus spp. isolated from bumble bee guts.</title>
        <authorList>
            <person name="Motta E.V.S."/>
            <person name="Moran N.A."/>
        </authorList>
    </citation>
    <scope>NUCLEOTIDE SEQUENCE [LARGE SCALE GENOMIC DNA]</scope>
    <source>
        <strain evidence="2 3">LV-8.1</strain>
    </source>
</reference>
<evidence type="ECO:0000313" key="2">
    <source>
        <dbReference type="EMBL" id="RHW45108.1"/>
    </source>
</evidence>
<feature type="transmembrane region" description="Helical" evidence="1">
    <location>
        <begin position="30"/>
        <end position="53"/>
    </location>
</feature>
<protein>
    <submittedName>
        <fullName evidence="2">Uncharacterized protein</fullName>
    </submittedName>
</protein>
<dbReference type="Proteomes" id="UP000284822">
    <property type="component" value="Unassembled WGS sequence"/>
</dbReference>
<name>A0A417Z360_9LACO</name>
<dbReference type="RefSeq" id="WP_118911158.1">
    <property type="nucleotide sequence ID" value="NZ_QOCS01000022.1"/>
</dbReference>
<keyword evidence="1" id="KW-0812">Transmembrane</keyword>
<evidence type="ECO:0000313" key="3">
    <source>
        <dbReference type="Proteomes" id="UP000284822"/>
    </source>
</evidence>